<keyword evidence="2" id="KW-1185">Reference proteome</keyword>
<accession>A0ABY4HUQ6</accession>
<dbReference type="RefSeq" id="WP_246918477.1">
    <property type="nucleotide sequence ID" value="NZ_CP090145.1"/>
</dbReference>
<organism evidence="1 2">
    <name type="scientific">Flavobacterium sediminilitoris</name>
    <dbReference type="NCBI Taxonomy" id="2024526"/>
    <lineage>
        <taxon>Bacteria</taxon>
        <taxon>Pseudomonadati</taxon>
        <taxon>Bacteroidota</taxon>
        <taxon>Flavobacteriia</taxon>
        <taxon>Flavobacteriales</taxon>
        <taxon>Flavobacteriaceae</taxon>
        <taxon>Flavobacterium</taxon>
    </lineage>
</organism>
<proteinExistence type="predicted"/>
<evidence type="ECO:0000313" key="1">
    <source>
        <dbReference type="EMBL" id="UOX35289.1"/>
    </source>
</evidence>
<evidence type="ECO:0000313" key="2">
    <source>
        <dbReference type="Proteomes" id="UP000830454"/>
    </source>
</evidence>
<gene>
    <name evidence="1" type="ORF">LXD69_07160</name>
</gene>
<sequence>MRRGVPKYRLIQSHLDELGIMTTIHKTGKNEYSFMINGVIVKIYKKRENANKKLLKLIKENATRPIGLYGCYCHPFKDWPEHDKFFTQKLTAGKKVKVRCCGTVAELVKKLPNGFWQLKTDQEELIKEHTQNLITIKN</sequence>
<reference evidence="1" key="2">
    <citation type="submission" date="2022-04" db="EMBL/GenBank/DDBJ databases">
        <title>Complete Genome Sequence of Flavobacterium sediminilitoris YSM-43, Isolated from a Tidal Sediment.</title>
        <authorList>
            <person name="Lee P.A."/>
        </authorList>
    </citation>
    <scope>NUCLEOTIDE SEQUENCE</scope>
    <source>
        <strain evidence="1">YSM-43</strain>
    </source>
</reference>
<dbReference type="EMBL" id="CP090145">
    <property type="protein sequence ID" value="UOX35289.1"/>
    <property type="molecule type" value="Genomic_DNA"/>
</dbReference>
<dbReference type="Proteomes" id="UP000830454">
    <property type="component" value="Chromosome"/>
</dbReference>
<reference evidence="1" key="1">
    <citation type="submission" date="2021-12" db="EMBL/GenBank/DDBJ databases">
        <authorList>
            <person name="Cha I.-T."/>
            <person name="Lee K.-E."/>
            <person name="Park S.-J."/>
        </authorList>
    </citation>
    <scope>NUCLEOTIDE SEQUENCE</scope>
    <source>
        <strain evidence="1">YSM-43</strain>
    </source>
</reference>
<protein>
    <submittedName>
        <fullName evidence="1">Uncharacterized protein</fullName>
    </submittedName>
</protein>
<name>A0ABY4HUQ6_9FLAO</name>